<reference evidence="11" key="1">
    <citation type="submission" date="2025-08" db="UniProtKB">
        <authorList>
            <consortium name="RefSeq"/>
        </authorList>
    </citation>
    <scope>IDENTIFICATION</scope>
    <source>
        <tissue evidence="11">Testes</tissue>
    </source>
</reference>
<evidence type="ECO:0000256" key="8">
    <source>
        <dbReference type="SAM" id="SignalP"/>
    </source>
</evidence>
<dbReference type="PANTHER" id="PTHR45713">
    <property type="entry name" value="FTP DOMAIN-CONTAINING PROTEIN"/>
    <property type="match status" value="1"/>
</dbReference>
<dbReference type="Proteomes" id="UP000694865">
    <property type="component" value="Unplaced"/>
</dbReference>
<dbReference type="SMART" id="SM00607">
    <property type="entry name" value="FTP"/>
    <property type="match status" value="8"/>
</dbReference>
<accession>A0ABM0MWQ2</accession>
<keyword evidence="5" id="KW-0430">Lectin</keyword>
<protein>
    <submittedName>
        <fullName evidence="11">Uncharacterized protein LOC100373145</fullName>
    </submittedName>
</protein>
<organism evidence="10 11">
    <name type="scientific">Saccoglossus kowalevskii</name>
    <name type="common">Acorn worm</name>
    <dbReference type="NCBI Taxonomy" id="10224"/>
    <lineage>
        <taxon>Eukaryota</taxon>
        <taxon>Metazoa</taxon>
        <taxon>Hemichordata</taxon>
        <taxon>Enteropneusta</taxon>
        <taxon>Harrimaniidae</taxon>
        <taxon>Saccoglossus</taxon>
    </lineage>
</organism>
<feature type="domain" description="F5/8 type C" evidence="9">
    <location>
        <begin position="833"/>
        <end position="983"/>
    </location>
</feature>
<keyword evidence="6" id="KW-0106">Calcium</keyword>
<evidence type="ECO:0000256" key="6">
    <source>
        <dbReference type="ARBA" id="ARBA00022837"/>
    </source>
</evidence>
<dbReference type="PANTHER" id="PTHR45713:SF15">
    <property type="entry name" value="F5_8 TYPE C DOMAIN-CONTAINING PROTEIN"/>
    <property type="match status" value="1"/>
</dbReference>
<keyword evidence="10" id="KW-1185">Reference proteome</keyword>
<evidence type="ECO:0000313" key="11">
    <source>
        <dbReference type="RefSeq" id="XP_006824443.1"/>
    </source>
</evidence>
<gene>
    <name evidence="11" type="primary">LOC100373145</name>
</gene>
<evidence type="ECO:0000256" key="3">
    <source>
        <dbReference type="ARBA" id="ARBA00011233"/>
    </source>
</evidence>
<dbReference type="InterPro" id="IPR006585">
    <property type="entry name" value="FTP1"/>
</dbReference>
<dbReference type="Pfam" id="PF22633">
    <property type="entry name" value="F5_F8_type_C_2"/>
    <property type="match status" value="7"/>
</dbReference>
<dbReference type="InterPro" id="IPR000421">
    <property type="entry name" value="FA58C"/>
</dbReference>
<dbReference type="Gene3D" id="2.60.120.260">
    <property type="entry name" value="Galactose-binding domain-like"/>
    <property type="match status" value="9"/>
</dbReference>
<evidence type="ECO:0000256" key="7">
    <source>
        <dbReference type="ARBA" id="ARBA00023157"/>
    </source>
</evidence>
<feature type="chain" id="PRO_5046528986" evidence="8">
    <location>
        <begin position="21"/>
        <end position="1299"/>
    </location>
</feature>
<name>A0ABM0MWQ2_SACKO</name>
<dbReference type="PROSITE" id="PS50022">
    <property type="entry name" value="FA58C_3"/>
    <property type="match status" value="1"/>
</dbReference>
<dbReference type="GeneID" id="100373145"/>
<evidence type="ECO:0000256" key="5">
    <source>
        <dbReference type="ARBA" id="ARBA00022734"/>
    </source>
</evidence>
<evidence type="ECO:0000256" key="2">
    <source>
        <dbReference type="ARBA" id="ARBA00010147"/>
    </source>
</evidence>
<evidence type="ECO:0000256" key="1">
    <source>
        <dbReference type="ARBA" id="ARBA00002219"/>
    </source>
</evidence>
<dbReference type="InterPro" id="IPR008979">
    <property type="entry name" value="Galactose-bd-like_sf"/>
</dbReference>
<keyword evidence="8" id="KW-0732">Signal</keyword>
<comment type="subunit">
    <text evidence="3">Homotrimer.</text>
</comment>
<feature type="signal peptide" evidence="8">
    <location>
        <begin position="1"/>
        <end position="20"/>
    </location>
</feature>
<evidence type="ECO:0000313" key="10">
    <source>
        <dbReference type="Proteomes" id="UP000694865"/>
    </source>
</evidence>
<comment type="function">
    <text evidence="1">Acts as a defensive agent. Recognizes blood group fucosylated oligosaccharides including A, B, H and Lewis B-type antigens. Does not recognize Lewis A antigen and has low affinity for monovalent haptens.</text>
</comment>
<dbReference type="SUPFAM" id="SSF49785">
    <property type="entry name" value="Galactose-binding domain-like"/>
    <property type="match status" value="8"/>
</dbReference>
<evidence type="ECO:0000256" key="4">
    <source>
        <dbReference type="ARBA" id="ARBA00022723"/>
    </source>
</evidence>
<evidence type="ECO:0000259" key="9">
    <source>
        <dbReference type="PROSITE" id="PS50022"/>
    </source>
</evidence>
<sequence length="1299" mass="143717">MRHFLLYVLLLCHVADVVTARDCTLPDGLINMSTGMVTEQSSVKGSGRSEKAVDDNRNSVFNQKSCTMTLKEFQPWWRVDLGATRSVYKVTITNRQDCCATRLKKAEIHIGDSENFDENPRCGKRVSRKMSENETIDIACKCGKPMTGRYVSIRLQNMTQALTLCEVDVWALEEVIHLPEICIVPDDLISVSTGMMANQSSTKGRFGAEKAVDDNRNSSFAMKSCTKTIKEFQPWWSVDLMESREIYKVVITNRQDCCAAKLKNAEVRVGDSINFDDNALCGTRVSRKVALQETIEFVCACDEPLVGRYVIIRLQESTQILTLCEVDVMTLPIPPTRPPFLANIAYRKPTYQSSTIWHANSTRAVDGDIDGVFCHGSCTLTKTQFNPWWIVDLMIPRLIFDIAIHNREDCCDTRLIGATVRAGNSGVNFLDNPVCAVITEEMITNGPMIPVDCDSLGSDFKARYVSIDRDGTRTALSLCEVEVYSYFESIDTLEEQPNPPVCQVPEDLINIAFKMQTSQISKKGGAKSLRAVDGVKTIDLSVGKSCSQTQLEVEPWWRVDLGESYDVYRVDITNRLDSDAESLINAEVRVGNSEIMYENSVCGDMIPEDVVYDNPIGVICACGLPLSGQYVTIQLVGMTEILTLCEVEVMVPLTLDPSDCPIAPGVMNIATHMPVAQSSMKRGGRAERAVDGDKNAIYTGGSCTMTAKEYEPWWYVDLTESRDVYGVTITNREDCCAGRLKNAEIRVGDSLDFTTNTQCGIKRISGKETRVPTVRQACSCGLPVTGRYVSIQIMEREQTLSLCEVEVWSVERVTAIPPITFTFGPLYTTVEPCAVPEGLTNIATGHMVIQSSTQRNGVAERAIDGNTNNDFAGGSCTMTSKEFQPWWKIDLGVSREIYHVTIANRMDCCNFRVRKSEVRVGDNEDFTQNALCGPRPITGRMARNETINVVCGCGEPITGRYVSIQIFNKTQILTLCEVEIYAFSGTGNLTLSEQWTTVPMTSLPFTTGPGFTTLIPCIEPVGLLNTTKGVGAIQSSTRRGAKAGRAVDSGYSSDFADLTCTHTAKEWEPWWMVDLGGPLEVYKVSITNRMDCCSFRLRGSEIRVGNSLSIAENTMCGKRPLSRRSTRAETIDQVCNCTGIPIEGRYVSVQIKGARQVLNLCEVDIWMLEPGHYTEKVCTIPNDVQNVALGKLVQQSSIKNGGEPERAVDGNKNSNFDGNSCSLTKPFKLANVEVHVGDSEVMDENPICGTRMSKDEVLFETINIPCGCSEYITGRYVSLQLKDVVKELCLCEVEIFATP</sequence>
<comment type="similarity">
    <text evidence="2">Belongs to the fucolectin family.</text>
</comment>
<proteinExistence type="inferred from homology"/>
<dbReference type="RefSeq" id="XP_006824443.1">
    <property type="nucleotide sequence ID" value="XM_006824380.1"/>
</dbReference>
<keyword evidence="7" id="KW-1015">Disulfide bond</keyword>
<keyword evidence="4" id="KW-0479">Metal-binding</keyword>
<dbReference type="InterPro" id="IPR051941">
    <property type="entry name" value="BG_Antigen-Binding_Lectin"/>
</dbReference>